<dbReference type="Pfam" id="PF07677">
    <property type="entry name" value="A2M_recep"/>
    <property type="match status" value="1"/>
</dbReference>
<feature type="chain" id="PRO_5040165891" evidence="5">
    <location>
        <begin position="22"/>
        <end position="1391"/>
    </location>
</feature>
<feature type="compositionally biased region" description="Acidic residues" evidence="4">
    <location>
        <begin position="636"/>
        <end position="653"/>
    </location>
</feature>
<protein>
    <submittedName>
        <fullName evidence="9">Uncharacterized protein</fullName>
    </submittedName>
</protein>
<feature type="domain" description="Alpha-macroglobulin receptor-binding" evidence="8">
    <location>
        <begin position="1297"/>
        <end position="1383"/>
    </location>
</feature>
<dbReference type="InterPro" id="IPR036595">
    <property type="entry name" value="A-macroglobulin_rcpt-bd_sf"/>
</dbReference>
<dbReference type="InterPro" id="IPR002890">
    <property type="entry name" value="MG2"/>
</dbReference>
<dbReference type="Gene3D" id="2.60.40.1930">
    <property type="match status" value="2"/>
</dbReference>
<keyword evidence="2" id="KW-0882">Thioester bond</keyword>
<evidence type="ECO:0000259" key="7">
    <source>
        <dbReference type="SMART" id="SM01360"/>
    </source>
</evidence>
<feature type="region of interest" description="Disordered" evidence="4">
    <location>
        <begin position="626"/>
        <end position="653"/>
    </location>
</feature>
<keyword evidence="10" id="KW-1185">Reference proteome</keyword>
<dbReference type="InterPro" id="IPR041555">
    <property type="entry name" value="MG3"/>
</dbReference>
<dbReference type="EMBL" id="OU895880">
    <property type="protein sequence ID" value="CAG9810240.1"/>
    <property type="molecule type" value="Genomic_DNA"/>
</dbReference>
<evidence type="ECO:0000313" key="10">
    <source>
        <dbReference type="Proteomes" id="UP001153620"/>
    </source>
</evidence>
<reference evidence="9" key="1">
    <citation type="submission" date="2022-01" db="EMBL/GenBank/DDBJ databases">
        <authorList>
            <person name="King R."/>
        </authorList>
    </citation>
    <scope>NUCLEOTIDE SEQUENCE</scope>
</reference>
<evidence type="ECO:0000256" key="4">
    <source>
        <dbReference type="SAM" id="MobiDB-lite"/>
    </source>
</evidence>
<feature type="domain" description="Alpha-2-macroglobulin" evidence="7">
    <location>
        <begin position="678"/>
        <end position="769"/>
    </location>
</feature>
<dbReference type="GO" id="GO:0004866">
    <property type="term" value="F:endopeptidase inhibitor activity"/>
    <property type="evidence" value="ECO:0007669"/>
    <property type="project" value="InterPro"/>
</dbReference>
<accession>A0A9N9S8I4</accession>
<dbReference type="SUPFAM" id="SSF49410">
    <property type="entry name" value="Alpha-macroglobulin receptor domain"/>
    <property type="match status" value="1"/>
</dbReference>
<dbReference type="Gene3D" id="2.60.120.1540">
    <property type="match status" value="1"/>
</dbReference>
<proteinExistence type="predicted"/>
<dbReference type="Gene3D" id="1.50.10.20">
    <property type="match status" value="1"/>
</dbReference>
<dbReference type="SUPFAM" id="SSF48239">
    <property type="entry name" value="Terpenoid cyclases/Protein prenyltransferases"/>
    <property type="match status" value="1"/>
</dbReference>
<dbReference type="InterPro" id="IPR050473">
    <property type="entry name" value="A2M/Complement_sys"/>
</dbReference>
<feature type="domain" description="Alpha-2-macroglobulin bait region" evidence="6">
    <location>
        <begin position="440"/>
        <end position="575"/>
    </location>
</feature>
<evidence type="ECO:0000256" key="1">
    <source>
        <dbReference type="ARBA" id="ARBA00022729"/>
    </source>
</evidence>
<evidence type="ECO:0000256" key="2">
    <source>
        <dbReference type="ARBA" id="ARBA00022966"/>
    </source>
</evidence>
<dbReference type="InterPro" id="IPR001599">
    <property type="entry name" value="Macroglobln_a2"/>
</dbReference>
<dbReference type="Proteomes" id="UP001153620">
    <property type="component" value="Chromosome 4"/>
</dbReference>
<dbReference type="SMART" id="SM01359">
    <property type="entry name" value="A2M_N_2"/>
    <property type="match status" value="1"/>
</dbReference>
<dbReference type="Gene3D" id="2.20.130.20">
    <property type="match status" value="1"/>
</dbReference>
<dbReference type="PANTHER" id="PTHR11412">
    <property type="entry name" value="MACROGLOBULIN / COMPLEMENT"/>
    <property type="match status" value="1"/>
</dbReference>
<evidence type="ECO:0000256" key="5">
    <source>
        <dbReference type="SAM" id="SignalP"/>
    </source>
</evidence>
<dbReference type="Pfam" id="PF07678">
    <property type="entry name" value="TED_complement"/>
    <property type="match status" value="1"/>
</dbReference>
<feature type="compositionally biased region" description="Polar residues" evidence="4">
    <location>
        <begin position="626"/>
        <end position="635"/>
    </location>
</feature>
<keyword evidence="1 5" id="KW-0732">Signal</keyword>
<evidence type="ECO:0000256" key="3">
    <source>
        <dbReference type="ARBA" id="ARBA00023157"/>
    </source>
</evidence>
<dbReference type="Pfam" id="PF00207">
    <property type="entry name" value="A2M"/>
    <property type="match status" value="1"/>
</dbReference>
<dbReference type="InterPro" id="IPR009048">
    <property type="entry name" value="A-macroglobulin_rcpt-bd"/>
</dbReference>
<gene>
    <name evidence="9" type="ORF">CHIRRI_LOCUS13057</name>
</gene>
<dbReference type="Gene3D" id="2.60.40.690">
    <property type="entry name" value="Alpha-macroglobulin, receptor-binding domain"/>
    <property type="match status" value="1"/>
</dbReference>
<evidence type="ECO:0000259" key="6">
    <source>
        <dbReference type="SMART" id="SM01359"/>
    </source>
</evidence>
<dbReference type="PANTHER" id="PTHR11412:SF136">
    <property type="entry name" value="CD109 ANTIGEN"/>
    <property type="match status" value="1"/>
</dbReference>
<dbReference type="InterPro" id="IPR013783">
    <property type="entry name" value="Ig-like_fold"/>
</dbReference>
<dbReference type="SMART" id="SM01360">
    <property type="entry name" value="A2M"/>
    <property type="match status" value="1"/>
</dbReference>
<sequence>MKLLLRLFFVLIAGNFLIVECDELVGTVIPKSAHKDKPYTTFIQVYDLDDSAELAIQFHTLNQTYSLIEQGNKTFEYHVSRFGSRQSVNLTSTLFREKKIRGNLIKQCNTQMREIKVEYPRFFIFIQMNKPIYKPGDSVKFRLIVMDKDLVPHQMNNILITITDPYDRIMQELDDLEDNNLGIYTNTYNLSASTLLGDWKMTVVVDKEEKFRASKIIPVQKYALPLFALKVDTSSKHYLPNHKLIISFGAKYSFGEYVTGNAQLVIHDTSDNRTCYSKTYNSITGIETVTLNIVKDLKTSIANLVNFKAIVTFTEPETGTEVIKSTEFSVHNSEEMSIKTVHSNTFTPGLPFNVKVFAKQWNGDKFVSNEPVSVNIKYIHKDKTKTSIHLNPFVEDGVANGEVIVPLDVETFDIECRFISSKVYRKRLKMAKVEQTRNSMILEYKPERPSFGNDVEIFVSSAYKMEQVLVAIVTKYGVTKATAMKCDDKTACNFKLTITAQMLPKFTVEVFHIKDKDINEHGSIRIETETLGMNHLTMDMTADPVKVKSEVPMTFSTTEDSTIYLLAIDKSLKFLRDGNDVKREEVVQELSAFDGQLEVLLDDMTSWHECTAEEIKRVESGRVEVSQQTSDTFVSSDDDETVDDGFTPDENDVDDTATEEIVREPTEDDLMRQDFPETWIFESFEVEDSETRKSFKVPDTITSWHISAFSVHPQNGLALMDPQELTVKNEFFVKFTLPYSIRYKEVLRVDVLVFNYVKSNKPLDVKVTLKNLKSKQFQFVEYEQNGNICKPNYSNKTNLIQNVKVTGMGMKKVSFYIRSNPNDADDKSNKIKSRIIQVYAEASDGSGKTYKDRLEKKLKIEPVGVRKFNTEAYTFSVINEMKRTHSEYNVSNSNTNSYCIVNGDFLTDIINLNSGFEIYPGDCLEQRTSKLKGNVQVYKYFQTKKKTQNKDYFQKQYQAIWEARGKRYNYESASGYISYFIDAVVPAMELKLINADIPVIEKELDKLKKAQTTAGSFENFGNFPDIREDPSRKNTQNYFQTAFVLISFLKAQKIVTNSYMDVIDKAFIYLDDESNRYSVDSEGLSIAAYAYALGIEYDEGRENEAKKLLDTIEKAKVDYGGNKKCFKIKTTSTECHMRHTAYAAMAYLKLNEIDKAMPLIYWMLKEYNFYIYQGYTYNTAILSEPIADAAIALGVDVTDFEVALTSEDKPYKKFKFTNKNVNDYHEVPFIPNVNKISMIVEGTGFCTVTRVNEFMVEEAEINNKFSVTVTPKASEGIVNVCASYSSTESNQNSILNVVYEVEFPTGYIFAGVVNEQSHRKDIKQIEERKGKTLAMIYYNDFESDKTYCVDIKAMKAHDVKNPSNAGVKVYDFNDKRNVAVEFYEFKSSISC</sequence>
<dbReference type="Pfam" id="PF01835">
    <property type="entry name" value="MG2"/>
    <property type="match status" value="1"/>
</dbReference>
<keyword evidence="3" id="KW-1015">Disulfide bond</keyword>
<dbReference type="GO" id="GO:0005615">
    <property type="term" value="C:extracellular space"/>
    <property type="evidence" value="ECO:0007669"/>
    <property type="project" value="InterPro"/>
</dbReference>
<evidence type="ECO:0000313" key="9">
    <source>
        <dbReference type="EMBL" id="CAG9810240.1"/>
    </source>
</evidence>
<dbReference type="Gene3D" id="2.60.40.10">
    <property type="entry name" value="Immunoglobulins"/>
    <property type="match status" value="2"/>
</dbReference>
<dbReference type="Gene3D" id="2.60.40.1940">
    <property type="match status" value="1"/>
</dbReference>
<organism evidence="9 10">
    <name type="scientific">Chironomus riparius</name>
    <dbReference type="NCBI Taxonomy" id="315576"/>
    <lineage>
        <taxon>Eukaryota</taxon>
        <taxon>Metazoa</taxon>
        <taxon>Ecdysozoa</taxon>
        <taxon>Arthropoda</taxon>
        <taxon>Hexapoda</taxon>
        <taxon>Insecta</taxon>
        <taxon>Pterygota</taxon>
        <taxon>Neoptera</taxon>
        <taxon>Endopterygota</taxon>
        <taxon>Diptera</taxon>
        <taxon>Nematocera</taxon>
        <taxon>Chironomoidea</taxon>
        <taxon>Chironomidae</taxon>
        <taxon>Chironominae</taxon>
        <taxon>Chironomus</taxon>
    </lineage>
</organism>
<name>A0A9N9S8I4_9DIPT</name>
<dbReference type="InterPro" id="IPR008930">
    <property type="entry name" value="Terpenoid_cyclase/PrenylTrfase"/>
</dbReference>
<dbReference type="Pfam" id="PF17791">
    <property type="entry name" value="MG3"/>
    <property type="match status" value="1"/>
</dbReference>
<dbReference type="Pfam" id="PF07703">
    <property type="entry name" value="A2M_BRD"/>
    <property type="match status" value="1"/>
</dbReference>
<dbReference type="InterPro" id="IPR011625">
    <property type="entry name" value="A2M_N_BRD"/>
</dbReference>
<dbReference type="SMART" id="SM01361">
    <property type="entry name" value="A2M_recep"/>
    <property type="match status" value="1"/>
</dbReference>
<dbReference type="OrthoDB" id="9998011at2759"/>
<reference evidence="9" key="2">
    <citation type="submission" date="2022-10" db="EMBL/GenBank/DDBJ databases">
        <authorList>
            <consortium name="ENA_rothamsted_submissions"/>
            <consortium name="culmorum"/>
            <person name="King R."/>
        </authorList>
    </citation>
    <scope>NUCLEOTIDE SEQUENCE</scope>
</reference>
<evidence type="ECO:0000259" key="8">
    <source>
        <dbReference type="SMART" id="SM01361"/>
    </source>
</evidence>
<dbReference type="InterPro" id="IPR011626">
    <property type="entry name" value="Alpha-macroglobulin_TED"/>
</dbReference>
<feature type="signal peptide" evidence="5">
    <location>
        <begin position="1"/>
        <end position="21"/>
    </location>
</feature>